<accession>A0A087AF81</accession>
<evidence type="ECO:0000313" key="2">
    <source>
        <dbReference type="EMBL" id="KFI57431.1"/>
    </source>
</evidence>
<dbReference type="EMBL" id="JGYU01000005">
    <property type="protein sequence ID" value="KFI57431.1"/>
    <property type="molecule type" value="Genomic_DNA"/>
</dbReference>
<evidence type="ECO:0000256" key="1">
    <source>
        <dbReference type="SAM" id="Phobius"/>
    </source>
</evidence>
<gene>
    <name evidence="2" type="ORF">BCHO_0850</name>
</gene>
<name>A0A087AF81_9BIFI</name>
<dbReference type="Proteomes" id="UP000028995">
    <property type="component" value="Unassembled WGS sequence"/>
</dbReference>
<dbReference type="AlphaFoldDB" id="A0A087AF81"/>
<comment type="caution">
    <text evidence="2">The sequence shown here is derived from an EMBL/GenBank/DDBJ whole genome shotgun (WGS) entry which is preliminary data.</text>
</comment>
<keyword evidence="1" id="KW-0812">Transmembrane</keyword>
<dbReference type="STRING" id="35760.BCHO_0850"/>
<keyword evidence="1" id="KW-1133">Transmembrane helix</keyword>
<proteinExistence type="predicted"/>
<keyword evidence="3" id="KW-1185">Reference proteome</keyword>
<organism evidence="2 3">
    <name type="scientific">Bifidobacterium choerinum</name>
    <dbReference type="NCBI Taxonomy" id="35760"/>
    <lineage>
        <taxon>Bacteria</taxon>
        <taxon>Bacillati</taxon>
        <taxon>Actinomycetota</taxon>
        <taxon>Actinomycetes</taxon>
        <taxon>Bifidobacteriales</taxon>
        <taxon>Bifidobacteriaceae</taxon>
        <taxon>Bifidobacterium</taxon>
    </lineage>
</organism>
<feature type="transmembrane region" description="Helical" evidence="1">
    <location>
        <begin position="33"/>
        <end position="50"/>
    </location>
</feature>
<protein>
    <submittedName>
        <fullName evidence="2">Uncharacterized protein</fullName>
    </submittedName>
</protein>
<reference evidence="2 3" key="1">
    <citation type="submission" date="2014-03" db="EMBL/GenBank/DDBJ databases">
        <title>Genomics of Bifidobacteria.</title>
        <authorList>
            <person name="Ventura M."/>
            <person name="Milani C."/>
            <person name="Lugli G.A."/>
        </authorList>
    </citation>
    <scope>NUCLEOTIDE SEQUENCE [LARGE SCALE GENOMIC DNA]</scope>
    <source>
        <strain evidence="2 3">LMG 10510</strain>
    </source>
</reference>
<keyword evidence="1" id="KW-0472">Membrane</keyword>
<sequence length="68" mass="7421">MRRVLKAVAAAAYVAFAAYIARSVFDPRSVQGVMLLAFGVLCAIPAFLLGRRVERKPRRVSSTPIVTD</sequence>
<evidence type="ECO:0000313" key="3">
    <source>
        <dbReference type="Proteomes" id="UP000028995"/>
    </source>
</evidence>
<dbReference type="RefSeq" id="WP_034256225.1">
    <property type="nucleotide sequence ID" value="NZ_JGYU01000005.1"/>
</dbReference>